<name>A0AA36JBB8_9DINO</name>
<accession>A0AA36JBB8</accession>
<dbReference type="EMBL" id="CAUJNA010003456">
    <property type="protein sequence ID" value="CAJ1402554.1"/>
    <property type="molecule type" value="Genomic_DNA"/>
</dbReference>
<proteinExistence type="predicted"/>
<dbReference type="GO" id="GO:0030414">
    <property type="term" value="F:peptidase inhibitor activity"/>
    <property type="evidence" value="ECO:0007669"/>
    <property type="project" value="InterPro"/>
</dbReference>
<dbReference type="AlphaFoldDB" id="A0AA36JBB8"/>
<feature type="domain" description="Pacifastin" evidence="1">
    <location>
        <begin position="254"/>
        <end position="293"/>
    </location>
</feature>
<keyword evidence="3" id="KW-1185">Reference proteome</keyword>
<dbReference type="Pfam" id="PF05375">
    <property type="entry name" value="Pacifastin_I"/>
    <property type="match status" value="1"/>
</dbReference>
<dbReference type="Proteomes" id="UP001178507">
    <property type="component" value="Unassembled WGS sequence"/>
</dbReference>
<evidence type="ECO:0000259" key="1">
    <source>
        <dbReference type="PROSITE" id="PS51446"/>
    </source>
</evidence>
<protein>
    <recommendedName>
        <fullName evidence="1">Pacifastin domain-containing protein</fullName>
    </recommendedName>
</protein>
<feature type="domain" description="Pacifastin" evidence="1">
    <location>
        <begin position="167"/>
        <end position="206"/>
    </location>
</feature>
<evidence type="ECO:0000313" key="3">
    <source>
        <dbReference type="Proteomes" id="UP001178507"/>
    </source>
</evidence>
<dbReference type="PROSITE" id="PS51446">
    <property type="entry name" value="PACIFASTIN"/>
    <property type="match status" value="2"/>
</dbReference>
<reference evidence="2" key="1">
    <citation type="submission" date="2023-08" db="EMBL/GenBank/DDBJ databases">
        <authorList>
            <person name="Chen Y."/>
            <person name="Shah S."/>
            <person name="Dougan E. K."/>
            <person name="Thang M."/>
            <person name="Chan C."/>
        </authorList>
    </citation>
    <scope>NUCLEOTIDE SEQUENCE</scope>
</reference>
<comment type="caution">
    <text evidence="2">The sequence shown here is derived from an EMBL/GenBank/DDBJ whole genome shotgun (WGS) entry which is preliminary data.</text>
</comment>
<organism evidence="2 3">
    <name type="scientific">Effrenium voratum</name>
    <dbReference type="NCBI Taxonomy" id="2562239"/>
    <lineage>
        <taxon>Eukaryota</taxon>
        <taxon>Sar</taxon>
        <taxon>Alveolata</taxon>
        <taxon>Dinophyceae</taxon>
        <taxon>Suessiales</taxon>
        <taxon>Symbiodiniaceae</taxon>
        <taxon>Effrenium</taxon>
    </lineage>
</organism>
<evidence type="ECO:0000313" key="2">
    <source>
        <dbReference type="EMBL" id="CAJ1402554.1"/>
    </source>
</evidence>
<gene>
    <name evidence="2" type="ORF">EVOR1521_LOCUS25408</name>
</gene>
<dbReference type="InterPro" id="IPR008037">
    <property type="entry name" value="Pacifastin_dom"/>
</dbReference>
<sequence length="341" mass="36312">MGDFLDDTNLSALSAKTVKAFLDLDLLRACCGLLQSEPRALADNPYDLNVELPGGFVGEEQERVKEVTHRRRPLRKENKQEEQKRAKMREALFGDRNILLQEHFVAAIFKSPASAGWCAPFSVFPKGDGLNSCTCSSSGSKDQAQCTELACPKVVLPPGPNPRPVEEGACCPGRSFTASDGCNTCRCAGSGLKNESVCTRMACPPWMAITENCTAFSTYPAGDGLNTCVCPADGKKSEEFCTSLKCPEPKEEEEDRCCPGVSFPASDGCNTCVCPGSGLMSEAACTLMACPPRPTILPPGRCTPFVAFPKGDGTNTCTCPASGLSSEARCTHLPCQATLLP</sequence>